<dbReference type="GO" id="GO:0009306">
    <property type="term" value="P:protein secretion"/>
    <property type="evidence" value="ECO:0007669"/>
    <property type="project" value="UniProtKB-UniRule"/>
</dbReference>
<sequence>MDILIGFLMVLEGIVCALLILIVLMQRPRQEGLGAAFGGGMTDQMFGAQTTNVLQKGTTWLGIMLFILTFAVAVLMAHRSGDQDLKPLVDESDIKPAATAPAEVAIPATEASPAPEAVPAATAPVPPTETPVPAPAAAPQPAAETPAPAAPAPTPAPEPAPAATPAPTPAPAAEAPAPVEPAPAPAAEPTPTPAPAPAAN</sequence>
<dbReference type="Pfam" id="PF03840">
    <property type="entry name" value="SecG"/>
    <property type="match status" value="1"/>
</dbReference>
<keyword evidence="3 10" id="KW-0813">Transport</keyword>
<comment type="similarity">
    <text evidence="2 10">Belongs to the SecG family.</text>
</comment>
<evidence type="ECO:0000256" key="5">
    <source>
        <dbReference type="ARBA" id="ARBA00022692"/>
    </source>
</evidence>
<feature type="compositionally biased region" description="Pro residues" evidence="11">
    <location>
        <begin position="148"/>
        <end position="170"/>
    </location>
</feature>
<evidence type="ECO:0000256" key="7">
    <source>
        <dbReference type="ARBA" id="ARBA00022989"/>
    </source>
</evidence>
<keyword evidence="6 10" id="KW-0653">Protein transport</keyword>
<dbReference type="GO" id="GO:0065002">
    <property type="term" value="P:intracellular protein transmembrane transport"/>
    <property type="evidence" value="ECO:0007669"/>
    <property type="project" value="TreeGrafter"/>
</dbReference>
<evidence type="ECO:0000256" key="6">
    <source>
        <dbReference type="ARBA" id="ARBA00022927"/>
    </source>
</evidence>
<dbReference type="GO" id="GO:0043952">
    <property type="term" value="P:protein transport by the Sec complex"/>
    <property type="evidence" value="ECO:0007669"/>
    <property type="project" value="TreeGrafter"/>
</dbReference>
<comment type="caution">
    <text evidence="12">The sequence shown here is derived from an EMBL/GenBank/DDBJ whole genome shotgun (WGS) entry which is preliminary data.</text>
</comment>
<proteinExistence type="inferred from homology"/>
<feature type="region of interest" description="Disordered" evidence="11">
    <location>
        <begin position="110"/>
        <end position="200"/>
    </location>
</feature>
<dbReference type="PANTHER" id="PTHR34182">
    <property type="entry name" value="PROTEIN-EXPORT MEMBRANE PROTEIN SECG"/>
    <property type="match status" value="1"/>
</dbReference>
<protein>
    <recommendedName>
        <fullName evidence="10">Protein-export membrane protein SecG</fullName>
    </recommendedName>
</protein>
<dbReference type="AlphaFoldDB" id="A0A5R8KI80"/>
<feature type="compositionally biased region" description="Pro residues" evidence="11">
    <location>
        <begin position="124"/>
        <end position="138"/>
    </location>
</feature>
<name>A0A5R8KI80_9BACT</name>
<evidence type="ECO:0000256" key="8">
    <source>
        <dbReference type="ARBA" id="ARBA00023010"/>
    </source>
</evidence>
<evidence type="ECO:0000313" key="13">
    <source>
        <dbReference type="Proteomes" id="UP000306196"/>
    </source>
</evidence>
<evidence type="ECO:0000256" key="9">
    <source>
        <dbReference type="ARBA" id="ARBA00023136"/>
    </source>
</evidence>
<feature type="transmembrane region" description="Helical" evidence="10">
    <location>
        <begin position="7"/>
        <end position="25"/>
    </location>
</feature>
<keyword evidence="5 10" id="KW-0812">Transmembrane</keyword>
<keyword evidence="13" id="KW-1185">Reference proteome</keyword>
<feature type="compositionally biased region" description="Pro residues" evidence="11">
    <location>
        <begin position="178"/>
        <end position="200"/>
    </location>
</feature>
<evidence type="ECO:0000256" key="4">
    <source>
        <dbReference type="ARBA" id="ARBA00022475"/>
    </source>
</evidence>
<feature type="transmembrane region" description="Helical" evidence="10">
    <location>
        <begin position="59"/>
        <end position="77"/>
    </location>
</feature>
<dbReference type="Proteomes" id="UP000306196">
    <property type="component" value="Unassembled WGS sequence"/>
</dbReference>
<accession>A0A5R8KI80</accession>
<keyword evidence="8 10" id="KW-0811">Translocation</keyword>
<feature type="compositionally biased region" description="Low complexity" evidence="11">
    <location>
        <begin position="110"/>
        <end position="123"/>
    </location>
</feature>
<dbReference type="RefSeq" id="WP_138085027.1">
    <property type="nucleotide sequence ID" value="NZ_VAUV01000003.1"/>
</dbReference>
<keyword evidence="9 10" id="KW-0472">Membrane</keyword>
<evidence type="ECO:0000256" key="10">
    <source>
        <dbReference type="RuleBase" id="RU365087"/>
    </source>
</evidence>
<organism evidence="12 13">
    <name type="scientific">Phragmitibacter flavus</name>
    <dbReference type="NCBI Taxonomy" id="2576071"/>
    <lineage>
        <taxon>Bacteria</taxon>
        <taxon>Pseudomonadati</taxon>
        <taxon>Verrucomicrobiota</taxon>
        <taxon>Verrucomicrobiia</taxon>
        <taxon>Verrucomicrobiales</taxon>
        <taxon>Verrucomicrobiaceae</taxon>
        <taxon>Phragmitibacter</taxon>
    </lineage>
</organism>
<dbReference type="NCBIfam" id="TIGR00810">
    <property type="entry name" value="secG"/>
    <property type="match status" value="1"/>
</dbReference>
<evidence type="ECO:0000313" key="12">
    <source>
        <dbReference type="EMBL" id="TLD72024.1"/>
    </source>
</evidence>
<dbReference type="PRINTS" id="PR01217">
    <property type="entry name" value="PRICHEXTENSN"/>
</dbReference>
<reference evidence="12 13" key="1">
    <citation type="submission" date="2019-05" db="EMBL/GenBank/DDBJ databases">
        <title>Verrucobacter flavum gen. nov., sp. nov. a new member of the family Verrucomicrobiaceae.</title>
        <authorList>
            <person name="Szuroczki S."/>
            <person name="Abbaszade G."/>
            <person name="Szabo A."/>
            <person name="Felfoldi T."/>
            <person name="Schumann P."/>
            <person name="Boka K."/>
            <person name="Keki Z."/>
            <person name="Toumi M."/>
            <person name="Toth E."/>
        </authorList>
    </citation>
    <scope>NUCLEOTIDE SEQUENCE [LARGE SCALE GENOMIC DNA]</scope>
    <source>
        <strain evidence="12 13">MG-N-17</strain>
    </source>
</reference>
<evidence type="ECO:0000256" key="3">
    <source>
        <dbReference type="ARBA" id="ARBA00022448"/>
    </source>
</evidence>
<evidence type="ECO:0000256" key="1">
    <source>
        <dbReference type="ARBA" id="ARBA00004651"/>
    </source>
</evidence>
<dbReference type="InterPro" id="IPR004692">
    <property type="entry name" value="SecG"/>
</dbReference>
<dbReference type="OrthoDB" id="196746at2"/>
<gene>
    <name evidence="12" type="primary">secG</name>
    <name evidence="12" type="ORF">FEM03_04685</name>
</gene>
<dbReference type="GO" id="GO:0005886">
    <property type="term" value="C:plasma membrane"/>
    <property type="evidence" value="ECO:0007669"/>
    <property type="project" value="UniProtKB-SubCell"/>
</dbReference>
<evidence type="ECO:0000256" key="11">
    <source>
        <dbReference type="SAM" id="MobiDB-lite"/>
    </source>
</evidence>
<comment type="function">
    <text evidence="10">Involved in protein export. Participates in an early event of protein translocation.</text>
</comment>
<dbReference type="PANTHER" id="PTHR34182:SF1">
    <property type="entry name" value="PROTEIN-EXPORT MEMBRANE PROTEIN SECG"/>
    <property type="match status" value="1"/>
</dbReference>
<comment type="subcellular location">
    <subcellularLocation>
        <location evidence="1 10">Cell membrane</location>
        <topology evidence="1 10">Multi-pass membrane protein</topology>
    </subcellularLocation>
</comment>
<dbReference type="GO" id="GO:0015450">
    <property type="term" value="F:protein-transporting ATPase activity"/>
    <property type="evidence" value="ECO:0007669"/>
    <property type="project" value="UniProtKB-UniRule"/>
</dbReference>
<dbReference type="EMBL" id="VAUV01000003">
    <property type="protein sequence ID" value="TLD72024.1"/>
    <property type="molecule type" value="Genomic_DNA"/>
</dbReference>
<keyword evidence="7 10" id="KW-1133">Transmembrane helix</keyword>
<keyword evidence="4 10" id="KW-1003">Cell membrane</keyword>
<evidence type="ECO:0000256" key="2">
    <source>
        <dbReference type="ARBA" id="ARBA00008445"/>
    </source>
</evidence>